<reference evidence="2" key="1">
    <citation type="submission" date="2021-06" db="EMBL/GenBank/DDBJ databases">
        <authorList>
            <person name="Kallberg Y."/>
            <person name="Tangrot J."/>
            <person name="Rosling A."/>
        </authorList>
    </citation>
    <scope>NUCLEOTIDE SEQUENCE</scope>
    <source>
        <strain evidence="2">AZ414A</strain>
    </source>
</reference>
<sequence length="358" mass="40678">RKTPVKALINTSSKFNTISKRLFNKLEEDYGLEGVSGDDLIDDMSIPLIERDDRSMDDSKSHKTSSDNKHQKNHHGIFCNITPVPLPSRRLNDDVPKNSRASKNKKYPKVDLGDGCGKLSLKTHLNNIWKSVHSIENDIEYGIFEKLHIIEYELSCLNKGKLPWIKSETDPSNSCLHQNKSKKGGGKYFTDLNTDTFDTSTSYSSNSGPEGMAPKKSNKDTDSKQLEKNIKSRPPLARLAKEDIDCIMYARDLKGGSKKVSEWYKIGNPKCNKIWKSEDPYSYANSIGEPNLPEWYIKNTKISPDPAQCELTKSQEIDIPEEPKPDPIEVKRKRKTTEMENIACRVLRFELGKLVIEE</sequence>
<feature type="compositionally biased region" description="Basic and acidic residues" evidence="1">
    <location>
        <begin position="51"/>
        <end position="70"/>
    </location>
</feature>
<evidence type="ECO:0000313" key="2">
    <source>
        <dbReference type="EMBL" id="CAG8608997.1"/>
    </source>
</evidence>
<name>A0A9N9CS06_9GLOM</name>
<organism evidence="2 3">
    <name type="scientific">Diversispora eburnea</name>
    <dbReference type="NCBI Taxonomy" id="1213867"/>
    <lineage>
        <taxon>Eukaryota</taxon>
        <taxon>Fungi</taxon>
        <taxon>Fungi incertae sedis</taxon>
        <taxon>Mucoromycota</taxon>
        <taxon>Glomeromycotina</taxon>
        <taxon>Glomeromycetes</taxon>
        <taxon>Diversisporales</taxon>
        <taxon>Diversisporaceae</taxon>
        <taxon>Diversispora</taxon>
    </lineage>
</organism>
<evidence type="ECO:0000313" key="3">
    <source>
        <dbReference type="Proteomes" id="UP000789706"/>
    </source>
</evidence>
<dbReference type="OrthoDB" id="2367938at2759"/>
<dbReference type="EMBL" id="CAJVPK010002233">
    <property type="protein sequence ID" value="CAG8608997.1"/>
    <property type="molecule type" value="Genomic_DNA"/>
</dbReference>
<feature type="compositionally biased region" description="Basic and acidic residues" evidence="1">
    <location>
        <begin position="217"/>
        <end position="230"/>
    </location>
</feature>
<gene>
    <name evidence="2" type="ORF">DEBURN_LOCUS9886</name>
</gene>
<feature type="region of interest" description="Disordered" evidence="1">
    <location>
        <begin position="313"/>
        <end position="334"/>
    </location>
</feature>
<dbReference type="Proteomes" id="UP000789706">
    <property type="component" value="Unassembled WGS sequence"/>
</dbReference>
<evidence type="ECO:0000256" key="1">
    <source>
        <dbReference type="SAM" id="MobiDB-lite"/>
    </source>
</evidence>
<comment type="caution">
    <text evidence="2">The sequence shown here is derived from an EMBL/GenBank/DDBJ whole genome shotgun (WGS) entry which is preliminary data.</text>
</comment>
<feature type="compositionally biased region" description="Basic and acidic residues" evidence="1">
    <location>
        <begin position="313"/>
        <end position="330"/>
    </location>
</feature>
<dbReference type="AlphaFoldDB" id="A0A9N9CS06"/>
<accession>A0A9N9CS06</accession>
<protein>
    <submittedName>
        <fullName evidence="2">7992_t:CDS:1</fullName>
    </submittedName>
</protein>
<feature type="region of interest" description="Disordered" evidence="1">
    <location>
        <begin position="200"/>
        <end position="234"/>
    </location>
</feature>
<proteinExistence type="predicted"/>
<keyword evidence="3" id="KW-1185">Reference proteome</keyword>
<feature type="non-terminal residue" evidence="2">
    <location>
        <position position="358"/>
    </location>
</feature>
<feature type="region of interest" description="Disordered" evidence="1">
    <location>
        <begin position="51"/>
        <end position="107"/>
    </location>
</feature>